<proteinExistence type="inferred from homology"/>
<dbReference type="Gene3D" id="3.30.2110.10">
    <property type="entry name" value="CbiD-like"/>
    <property type="match status" value="1"/>
</dbReference>
<keyword evidence="7" id="KW-1185">Reference proteome</keyword>
<dbReference type="EMBL" id="ACBY02000023">
    <property type="protein sequence ID" value="EFB75716.1"/>
    <property type="molecule type" value="Genomic_DNA"/>
</dbReference>
<dbReference type="UniPathway" id="UPA00148">
    <property type="reaction ID" value="UER00227"/>
</dbReference>
<accession>D1PMD1</accession>
<dbReference type="OrthoDB" id="6439987at2"/>
<dbReference type="RefSeq" id="WP_007046876.1">
    <property type="nucleotide sequence ID" value="NZ_GG704769.1"/>
</dbReference>
<evidence type="ECO:0000313" key="6">
    <source>
        <dbReference type="EMBL" id="EFB75716.1"/>
    </source>
</evidence>
<evidence type="ECO:0000256" key="4">
    <source>
        <dbReference type="ARBA" id="ARBA00022691"/>
    </source>
</evidence>
<dbReference type="HAMAP" id="MF_00787">
    <property type="entry name" value="CbiD"/>
    <property type="match status" value="1"/>
</dbReference>
<keyword evidence="1 5" id="KW-0169">Cobalamin biosynthesis</keyword>
<sequence>MSFDHSIRSGQRLLRCGYTTGTCAALAAQGAAKLLLTGHAPCSLTLCTPKGWDVTVRPDLCCMQGESAVCSVLKDAGDDADVTHGLPILATVTKTDLPGVQIDGGAGVGRVTKPGLDQPVGAAAINHVPRQMIAQQVQDVCRENGYTGGISVIISVEGGEAAARRTFNPQLGVEGGLSLLGTSGIVEPMSEQAIVDTIALEIRQHAAASKKLILTPGNYGMDFLHAQGWDARGIPVVKCSNFLGDALDCAAVEGIRELLLVGHIGKLVKVAGGIMNTHSRYADCRTELFCAHAALCGAGTEVCRSLMAAATADACLEILEKANYREAVLQSLLEAVQRHLGHRMGENCRVGAVLFSNQFGLLGMTQPAKEILEQWQKKRKTEPYME</sequence>
<evidence type="ECO:0000313" key="7">
    <source>
        <dbReference type="Proteomes" id="UP000003438"/>
    </source>
</evidence>
<keyword evidence="4 5" id="KW-0949">S-adenosyl-L-methionine</keyword>
<dbReference type="PANTHER" id="PTHR35863">
    <property type="entry name" value="COBALT-PRECORRIN-5B C(1)-METHYLTRANSFERASE"/>
    <property type="match status" value="1"/>
</dbReference>
<evidence type="ECO:0000256" key="1">
    <source>
        <dbReference type="ARBA" id="ARBA00022573"/>
    </source>
</evidence>
<dbReference type="Pfam" id="PF01888">
    <property type="entry name" value="CbiD"/>
    <property type="match status" value="1"/>
</dbReference>
<comment type="catalytic activity">
    <reaction evidence="5">
        <text>Co-precorrin-5B + S-adenosyl-L-methionine = Co-precorrin-6A + S-adenosyl-L-homocysteine</text>
        <dbReference type="Rhea" id="RHEA:26285"/>
        <dbReference type="ChEBI" id="CHEBI:57856"/>
        <dbReference type="ChEBI" id="CHEBI:59789"/>
        <dbReference type="ChEBI" id="CHEBI:60063"/>
        <dbReference type="ChEBI" id="CHEBI:60064"/>
        <dbReference type="EC" id="2.1.1.195"/>
    </reaction>
</comment>
<gene>
    <name evidence="5 6" type="primary">cbiD</name>
    <name evidence="6" type="ORF">SUBVAR_05491</name>
</gene>
<evidence type="ECO:0000256" key="5">
    <source>
        <dbReference type="HAMAP-Rule" id="MF_00787"/>
    </source>
</evidence>
<evidence type="ECO:0000256" key="3">
    <source>
        <dbReference type="ARBA" id="ARBA00022679"/>
    </source>
</evidence>
<keyword evidence="3 5" id="KW-0808">Transferase</keyword>
<comment type="function">
    <text evidence="5">Catalyzes the methylation of C-1 in cobalt-precorrin-5B to form cobalt-precorrin-6A.</text>
</comment>
<dbReference type="InterPro" id="IPR002748">
    <property type="entry name" value="CbiD"/>
</dbReference>
<dbReference type="PIRSF" id="PIRSF026782">
    <property type="entry name" value="CbiD"/>
    <property type="match status" value="1"/>
</dbReference>
<evidence type="ECO:0000256" key="2">
    <source>
        <dbReference type="ARBA" id="ARBA00022603"/>
    </source>
</evidence>
<dbReference type="SUPFAM" id="SSF111342">
    <property type="entry name" value="CbiD-like"/>
    <property type="match status" value="1"/>
</dbReference>
<dbReference type="GO" id="GO:0019251">
    <property type="term" value="P:anaerobic cobalamin biosynthetic process"/>
    <property type="evidence" value="ECO:0007669"/>
    <property type="project" value="UniProtKB-UniRule"/>
</dbReference>
<dbReference type="STRING" id="411471.SUBVAR_05491"/>
<keyword evidence="2 5" id="KW-0489">Methyltransferase</keyword>
<dbReference type="GO" id="GO:0043780">
    <property type="term" value="F:cobalt-precorrin-5B C1-methyltransferase activity"/>
    <property type="evidence" value="ECO:0007669"/>
    <property type="project" value="RHEA"/>
</dbReference>
<dbReference type="HOGENOM" id="CLU_041273_1_0_9"/>
<comment type="pathway">
    <text evidence="5">Cofactor biosynthesis; adenosylcobalamin biosynthesis; cob(II)yrinate a,c-diamide from sirohydrochlorin (anaerobic route): step 6/10.</text>
</comment>
<dbReference type="InterPro" id="IPR036074">
    <property type="entry name" value="CbiD_sf"/>
</dbReference>
<dbReference type="EC" id="2.1.1.195" evidence="5"/>
<dbReference type="eggNOG" id="COG1903">
    <property type="taxonomic scope" value="Bacteria"/>
</dbReference>
<dbReference type="Proteomes" id="UP000003438">
    <property type="component" value="Unassembled WGS sequence"/>
</dbReference>
<protein>
    <recommendedName>
        <fullName evidence="5">Cobalt-precorrin-5B C(1)-methyltransferase</fullName>
        <ecNumber evidence="5">2.1.1.195</ecNumber>
    </recommendedName>
    <alternativeName>
        <fullName evidence="5">Cobalt-precorrin-6A synthase</fullName>
    </alternativeName>
</protein>
<dbReference type="GO" id="GO:0032259">
    <property type="term" value="P:methylation"/>
    <property type="evidence" value="ECO:0007669"/>
    <property type="project" value="UniProtKB-KW"/>
</dbReference>
<dbReference type="NCBIfam" id="TIGR00312">
    <property type="entry name" value="cbiD"/>
    <property type="match status" value="1"/>
</dbReference>
<comment type="caution">
    <text evidence="6">The sequence shown here is derived from an EMBL/GenBank/DDBJ whole genome shotgun (WGS) entry which is preliminary data.</text>
</comment>
<comment type="similarity">
    <text evidence="5">Belongs to the CbiD family.</text>
</comment>
<dbReference type="AlphaFoldDB" id="D1PMD1"/>
<organism evidence="6 7">
    <name type="scientific">Subdoligranulum variabile DSM 15176</name>
    <dbReference type="NCBI Taxonomy" id="411471"/>
    <lineage>
        <taxon>Bacteria</taxon>
        <taxon>Bacillati</taxon>
        <taxon>Bacillota</taxon>
        <taxon>Clostridia</taxon>
        <taxon>Eubacteriales</taxon>
        <taxon>Oscillospiraceae</taxon>
        <taxon>Subdoligranulum</taxon>
    </lineage>
</organism>
<reference evidence="6" key="1">
    <citation type="submission" date="2009-12" db="EMBL/GenBank/DDBJ databases">
        <authorList>
            <person name="Weinstock G."/>
            <person name="Sodergren E."/>
            <person name="Clifton S."/>
            <person name="Fulton L."/>
            <person name="Fulton B."/>
            <person name="Courtney L."/>
            <person name="Fronick C."/>
            <person name="Harrison M."/>
            <person name="Strong C."/>
            <person name="Farmer C."/>
            <person name="Delahaunty K."/>
            <person name="Markovic C."/>
            <person name="Hall O."/>
            <person name="Minx P."/>
            <person name="Tomlinson C."/>
            <person name="Mitreva M."/>
            <person name="Nelson J."/>
            <person name="Hou S."/>
            <person name="Wollam A."/>
            <person name="Pepin K.H."/>
            <person name="Johnson M."/>
            <person name="Bhonagiri V."/>
            <person name="Nash W.E."/>
            <person name="Warren W."/>
            <person name="Chinwalla A."/>
            <person name="Mardis E.R."/>
            <person name="Wilson R.K."/>
        </authorList>
    </citation>
    <scope>NUCLEOTIDE SEQUENCE [LARGE SCALE GENOMIC DNA]</scope>
    <source>
        <strain evidence="6">DSM 15176</strain>
    </source>
</reference>
<dbReference type="PANTHER" id="PTHR35863:SF1">
    <property type="entry name" value="COBALT-PRECORRIN-5B C(1)-METHYLTRANSFERASE"/>
    <property type="match status" value="1"/>
</dbReference>
<name>D1PMD1_9FIRM</name>